<dbReference type="PANTHER" id="PTHR43143">
    <property type="entry name" value="METALLOPHOSPHOESTERASE, CALCINEURIN SUPERFAMILY"/>
    <property type="match status" value="1"/>
</dbReference>
<dbReference type="PANTHER" id="PTHR43143:SF5">
    <property type="entry name" value="SECRETED PROTEIN"/>
    <property type="match status" value="1"/>
</dbReference>
<organism evidence="1 2">
    <name type="scientific">Vibrio owensii</name>
    <dbReference type="NCBI Taxonomy" id="696485"/>
    <lineage>
        <taxon>Bacteria</taxon>
        <taxon>Pseudomonadati</taxon>
        <taxon>Pseudomonadota</taxon>
        <taxon>Gammaproteobacteria</taxon>
        <taxon>Vibrionales</taxon>
        <taxon>Vibrionaceae</taxon>
        <taxon>Vibrio</taxon>
    </lineage>
</organism>
<proteinExistence type="predicted"/>
<name>A0AAU9Q4U1_9VIBR</name>
<dbReference type="Proteomes" id="UP001295420">
    <property type="component" value="Unassembled WGS sequence"/>
</dbReference>
<dbReference type="EMBL" id="CAKMTQ010000015">
    <property type="protein sequence ID" value="CAH1528855.1"/>
    <property type="molecule type" value="Genomic_DNA"/>
</dbReference>
<evidence type="ECO:0000313" key="2">
    <source>
        <dbReference type="Proteomes" id="UP001295420"/>
    </source>
</evidence>
<dbReference type="Gene3D" id="2.60.120.200">
    <property type="match status" value="1"/>
</dbReference>
<accession>A0AAU9Q4U1</accession>
<dbReference type="InterPro" id="IPR029052">
    <property type="entry name" value="Metallo-depent_PP-like"/>
</dbReference>
<dbReference type="Gene3D" id="3.60.21.10">
    <property type="match status" value="1"/>
</dbReference>
<dbReference type="InterPro" id="IPR051918">
    <property type="entry name" value="STPP_CPPED1"/>
</dbReference>
<comment type="caution">
    <text evidence="1">The sequence shown here is derived from an EMBL/GenBank/DDBJ whole genome shotgun (WGS) entry which is preliminary data.</text>
</comment>
<dbReference type="InterPro" id="IPR013320">
    <property type="entry name" value="ConA-like_dom_sf"/>
</dbReference>
<dbReference type="SUPFAM" id="SSF49899">
    <property type="entry name" value="Concanavalin A-like lectins/glucanases"/>
    <property type="match status" value="1"/>
</dbReference>
<dbReference type="RefSeq" id="WP_409931044.1">
    <property type="nucleotide sequence ID" value="NZ_CAKMTQ010000015.1"/>
</dbReference>
<sequence length="614" mass="69135">MLIKYTYPIAMLSLVLLSGCNSDSSSDTIATHDLGYTLAVLPDTQKYSRYSPERFWAQTQWIADNYQLQNIVFTAHLGDVVDLPREESEWDNARRAFASIESNPETPYSVLAGNHDILAYQTSGVNVETNYDNKRDLTQEPFLQHFHPERLSSFFPTVRGSDATGFNTYHVFEGGEREYLLLALDWRPSEETLVWAQQVLDDHPDTPVILTTHQLLNVDTNDSPYFMEQGVTFWDSLIAKNDQIFMTFNGHHHGEAFMEARNNQGRKVLMVLVDYQSGFWGGNGMMQLVNFVESENKIKFRSFSPWVEAIPEEDREPQDELERWIFEVDFDFEERFSNFNEGGAGSEPGAKVDGVIGYWIFDKDHKLTNPSDDNELVFSDLSGNGNAFVAKKNGFPSGEQDEHLVLIEGAPEFGYANGSLQLNNGHGVGGYYLSANTTMLPGNGVLEQYTVEVVVRLSDDWSEEQNAWGAIFAHIPSATSTINFHDIECSEGESCQSDDPTVALTSSSLKEFQWISTSLNGVGPSNWSWEVDKEYWYHVVITNDGQYTQMYVDGSLVMRTGETEQHGLIATPGGEWAIGISSWKGIPGSFFRGDVAEVRIADRVLDSSDWLINQ</sequence>
<dbReference type="Pfam" id="PF13385">
    <property type="entry name" value="Laminin_G_3"/>
    <property type="match status" value="1"/>
</dbReference>
<dbReference type="SUPFAM" id="SSF56300">
    <property type="entry name" value="Metallo-dependent phosphatases"/>
    <property type="match status" value="1"/>
</dbReference>
<dbReference type="PROSITE" id="PS51257">
    <property type="entry name" value="PROKAR_LIPOPROTEIN"/>
    <property type="match status" value="1"/>
</dbReference>
<dbReference type="AlphaFoldDB" id="A0AAU9Q4U1"/>
<gene>
    <name evidence="1" type="ORF">THF1D04_220058</name>
</gene>
<evidence type="ECO:0000313" key="1">
    <source>
        <dbReference type="EMBL" id="CAH1528855.1"/>
    </source>
</evidence>
<protein>
    <submittedName>
        <fullName evidence="1">Serine/threonine protein phosphatase</fullName>
    </submittedName>
</protein>
<reference evidence="1" key="1">
    <citation type="submission" date="2022-01" db="EMBL/GenBank/DDBJ databases">
        <authorList>
            <person name="Lagorce A."/>
        </authorList>
    </citation>
    <scope>NUCLEOTIDE SEQUENCE</scope>
    <source>
        <strain evidence="1">Th15_F1_D04</strain>
    </source>
</reference>